<dbReference type="Pfam" id="PF19937">
    <property type="entry name" value="GldC-like"/>
    <property type="match status" value="1"/>
</dbReference>
<keyword evidence="2" id="KW-1185">Reference proteome</keyword>
<accession>A0A846MPF6</accession>
<dbReference type="EMBL" id="JAASRN010000001">
    <property type="protein sequence ID" value="NIK73404.1"/>
    <property type="molecule type" value="Genomic_DNA"/>
</dbReference>
<reference evidence="1 2" key="1">
    <citation type="submission" date="2020-03" db="EMBL/GenBank/DDBJ databases">
        <title>Genomic Encyclopedia of Type Strains, Phase IV (KMG-IV): sequencing the most valuable type-strain genomes for metagenomic binning, comparative biology and taxonomic classification.</title>
        <authorList>
            <person name="Goeker M."/>
        </authorList>
    </citation>
    <scope>NUCLEOTIDE SEQUENCE [LARGE SCALE GENOMIC DNA]</scope>
    <source>
        <strain evidence="1 2">DSM 5718</strain>
    </source>
</reference>
<dbReference type="Proteomes" id="UP000537126">
    <property type="component" value="Unassembled WGS sequence"/>
</dbReference>
<protein>
    <submittedName>
        <fullName evidence="1">Gliding motility-associated protein GldC</fullName>
    </submittedName>
</protein>
<evidence type="ECO:0000313" key="1">
    <source>
        <dbReference type="EMBL" id="NIK73404.1"/>
    </source>
</evidence>
<evidence type="ECO:0000313" key="2">
    <source>
        <dbReference type="Proteomes" id="UP000537126"/>
    </source>
</evidence>
<comment type="caution">
    <text evidence="1">The sequence shown here is derived from an EMBL/GenBank/DDBJ whole genome shotgun (WGS) entry which is preliminary data.</text>
</comment>
<gene>
    <name evidence="1" type="ORF">FHS56_000890</name>
</gene>
<dbReference type="NCBIfam" id="TIGR03515">
    <property type="entry name" value="GldC"/>
    <property type="match status" value="1"/>
</dbReference>
<dbReference type="InterPro" id="IPR019854">
    <property type="entry name" value="Motility-assoc_prot_GldC"/>
</dbReference>
<dbReference type="RefSeq" id="WP_166918644.1">
    <property type="nucleotide sequence ID" value="NZ_JAASRN010000001.1"/>
</dbReference>
<dbReference type="AlphaFoldDB" id="A0A846MPF6"/>
<proteinExistence type="predicted"/>
<sequence length="117" mass="13576">MSKRQESIQLYVTLDEHNVCESIRWEATQQPDDAHQDAKAFSLAIWDGTGSGTLKIDLWNKEMNVIEMKRFCIETIATMADTLRKATGDELMAMEIENCCKRLDERLLQEMRSMNMK</sequence>
<name>A0A846MPF6_9BACT</name>
<organism evidence="1 2">
    <name type="scientific">Thermonema lapsum</name>
    <dbReference type="NCBI Taxonomy" id="28195"/>
    <lineage>
        <taxon>Bacteria</taxon>
        <taxon>Pseudomonadati</taxon>
        <taxon>Bacteroidota</taxon>
        <taxon>Cytophagia</taxon>
        <taxon>Cytophagales</taxon>
        <taxon>Thermonemataceae</taxon>
        <taxon>Thermonema</taxon>
    </lineage>
</organism>